<proteinExistence type="predicted"/>
<reference evidence="1" key="1">
    <citation type="submission" date="2016-04" db="EMBL/GenBank/DDBJ databases">
        <authorList>
            <person name="Evans L.H."/>
            <person name="Alamgir A."/>
            <person name="Owens N."/>
            <person name="Weber N.D."/>
            <person name="Virtaneva K."/>
            <person name="Barbian K."/>
            <person name="Babar A."/>
            <person name="Rosenke K."/>
        </authorList>
    </citation>
    <scope>NUCLEOTIDE SEQUENCE</scope>
    <source>
        <strain evidence="1">86</strain>
    </source>
</reference>
<dbReference type="AlphaFoldDB" id="A0A212K1M5"/>
<organism evidence="1">
    <name type="scientific">uncultured Alphaproteobacteria bacterium</name>
    <dbReference type="NCBI Taxonomy" id="91750"/>
    <lineage>
        <taxon>Bacteria</taxon>
        <taxon>Pseudomonadati</taxon>
        <taxon>Pseudomonadota</taxon>
        <taxon>Alphaproteobacteria</taxon>
        <taxon>environmental samples</taxon>
    </lineage>
</organism>
<sequence length="372" mass="41708">MFWKAAGAAVVRSWVGRLLRPARFGTADMATPSDGELSAVALAAGRLGDAVRNGRFQPEIATYVTALCALPPEQAVPVEKKVRRALEYAAVSMSGQYVPRQTVYDVEFRNLEICPALAYYYVFHYSGFVREHALRVMPGLHKKAIIAAIVLERRNDWVAEVRAMADRRFMALLAELPEAQLASLFPILLERTALWGRRYAPDRVLEEALSIPRFAEGAKRFLLKAVYGPLRRNFSRILGSDCLDADLEEIAVAARAPLVRATAVEALLRGRARWMIGSTRQWVDKPNGVSTVLPRWETRALTISPSRRRVWDLAASDRSAFVRREAVDYAIDMGPDACDWAVLTSLRHDPNRGVAERAKYCCRKWSAPEKPL</sequence>
<name>A0A212K1M5_9PROT</name>
<protein>
    <submittedName>
        <fullName evidence="1">Uncharacterized protein</fullName>
    </submittedName>
</protein>
<gene>
    <name evidence="1" type="ORF">KL86APRO_12004</name>
</gene>
<evidence type="ECO:0000313" key="1">
    <source>
        <dbReference type="EMBL" id="SBW05624.1"/>
    </source>
</evidence>
<accession>A0A212K1M5</accession>
<dbReference type="EMBL" id="FLUO01000001">
    <property type="protein sequence ID" value="SBW05624.1"/>
    <property type="molecule type" value="Genomic_DNA"/>
</dbReference>